<dbReference type="EC" id="3.4.23.36" evidence="9"/>
<evidence type="ECO:0000256" key="3">
    <source>
        <dbReference type="ARBA" id="ARBA00022670"/>
    </source>
</evidence>
<feature type="transmembrane region" description="Helical" evidence="9">
    <location>
        <begin position="7"/>
        <end position="25"/>
    </location>
</feature>
<evidence type="ECO:0000256" key="9">
    <source>
        <dbReference type="HAMAP-Rule" id="MF_00161"/>
    </source>
</evidence>
<evidence type="ECO:0000256" key="4">
    <source>
        <dbReference type="ARBA" id="ARBA00022692"/>
    </source>
</evidence>
<feature type="transmembrane region" description="Helical" evidence="9">
    <location>
        <begin position="171"/>
        <end position="194"/>
    </location>
</feature>
<evidence type="ECO:0000256" key="7">
    <source>
        <dbReference type="ARBA" id="ARBA00022989"/>
    </source>
</evidence>
<keyword evidence="4 9" id="KW-0812">Transmembrane</keyword>
<evidence type="ECO:0000256" key="2">
    <source>
        <dbReference type="ARBA" id="ARBA00022475"/>
    </source>
</evidence>
<organism evidence="11 12">
    <name type="scientific">Daejeonella lutea</name>
    <dbReference type="NCBI Taxonomy" id="572036"/>
    <lineage>
        <taxon>Bacteria</taxon>
        <taxon>Pseudomonadati</taxon>
        <taxon>Bacteroidota</taxon>
        <taxon>Sphingobacteriia</taxon>
        <taxon>Sphingobacteriales</taxon>
        <taxon>Sphingobacteriaceae</taxon>
        <taxon>Daejeonella</taxon>
    </lineage>
</organism>
<comment type="pathway">
    <text evidence="9">Protein modification; lipoprotein biosynthesis (signal peptide cleavage).</text>
</comment>
<gene>
    <name evidence="9" type="primary">lspA</name>
    <name evidence="11" type="ORF">SAMN05661099_2034</name>
</gene>
<keyword evidence="6 9" id="KW-0378">Hydrolase</keyword>
<dbReference type="HAMAP" id="MF_00161">
    <property type="entry name" value="LspA"/>
    <property type="match status" value="1"/>
</dbReference>
<dbReference type="Proteomes" id="UP000189981">
    <property type="component" value="Unassembled WGS sequence"/>
</dbReference>
<dbReference type="GO" id="GO:0005886">
    <property type="term" value="C:plasma membrane"/>
    <property type="evidence" value="ECO:0007669"/>
    <property type="project" value="UniProtKB-SubCell"/>
</dbReference>
<accession>A0A1T5CYM6</accession>
<proteinExistence type="inferred from homology"/>
<evidence type="ECO:0000256" key="6">
    <source>
        <dbReference type="ARBA" id="ARBA00022801"/>
    </source>
</evidence>
<feature type="transmembrane region" description="Helical" evidence="9">
    <location>
        <begin position="98"/>
        <end position="118"/>
    </location>
</feature>
<name>A0A1T5CYM6_9SPHI</name>
<comment type="subcellular location">
    <subcellularLocation>
        <location evidence="9">Cell membrane</location>
        <topology evidence="9">Multi-pass membrane protein</topology>
    </subcellularLocation>
</comment>
<evidence type="ECO:0000256" key="5">
    <source>
        <dbReference type="ARBA" id="ARBA00022750"/>
    </source>
</evidence>
<protein>
    <recommendedName>
        <fullName evidence="9">Lipoprotein signal peptidase</fullName>
        <ecNumber evidence="9">3.4.23.36</ecNumber>
    </recommendedName>
    <alternativeName>
        <fullName evidence="9">Prolipoprotein signal peptidase</fullName>
    </alternativeName>
    <alternativeName>
        <fullName evidence="9">Signal peptidase II</fullName>
        <shortName evidence="9">SPase II</shortName>
    </alternativeName>
</protein>
<keyword evidence="5 9" id="KW-0064">Aspartyl protease</keyword>
<sequence length="216" mass="24475">MKAYFKPFLAIVIILLVDQILKFWIKLNMSLGQEFKIIGDYAMIHFTENNGMAFGMEFGGEAGKLALTLFRIAAVCGIGYGVVYLIKKKYHRGLIMNLALIFAGAMGNIIDSTFYGLLFGESTYYEAAKFLPAGGGYAGLFHGKVVDMFYLPILQGTYPAWFPFWGGDEFIFFRPVFNVADSAISIGVVMILIYQKRYFKEEKKEEIYTHSEMIEE</sequence>
<keyword evidence="3 9" id="KW-0645">Protease</keyword>
<dbReference type="GO" id="GO:0004190">
    <property type="term" value="F:aspartic-type endopeptidase activity"/>
    <property type="evidence" value="ECO:0007669"/>
    <property type="project" value="UniProtKB-UniRule"/>
</dbReference>
<evidence type="ECO:0000256" key="1">
    <source>
        <dbReference type="ARBA" id="ARBA00006139"/>
    </source>
</evidence>
<dbReference type="OrthoDB" id="9810259at2"/>
<dbReference type="AlphaFoldDB" id="A0A1T5CYM6"/>
<dbReference type="PANTHER" id="PTHR33695:SF1">
    <property type="entry name" value="LIPOPROTEIN SIGNAL PEPTIDASE"/>
    <property type="match status" value="1"/>
</dbReference>
<dbReference type="EMBL" id="FUYR01000002">
    <property type="protein sequence ID" value="SKB64585.1"/>
    <property type="molecule type" value="Genomic_DNA"/>
</dbReference>
<feature type="active site" evidence="9">
    <location>
        <position position="147"/>
    </location>
</feature>
<keyword evidence="12" id="KW-1185">Reference proteome</keyword>
<dbReference type="STRING" id="572036.SAMN05661099_2034"/>
<dbReference type="PANTHER" id="PTHR33695">
    <property type="entry name" value="LIPOPROTEIN SIGNAL PEPTIDASE"/>
    <property type="match status" value="1"/>
</dbReference>
<dbReference type="PRINTS" id="PR00781">
    <property type="entry name" value="LIPOSIGPTASE"/>
</dbReference>
<comment type="catalytic activity">
    <reaction evidence="9">
        <text>Release of signal peptides from bacterial membrane prolipoproteins. Hydrolyzes -Xaa-Yaa-Zaa-|-(S,diacylglyceryl)Cys-, in which Xaa is hydrophobic (preferably Leu), and Yaa (Ala or Ser) and Zaa (Gly or Ala) have small, neutral side chains.</text>
        <dbReference type="EC" id="3.4.23.36"/>
    </reaction>
</comment>
<dbReference type="UniPathway" id="UPA00665"/>
<feature type="active site" evidence="9">
    <location>
        <position position="181"/>
    </location>
</feature>
<dbReference type="GO" id="GO:0006508">
    <property type="term" value="P:proteolysis"/>
    <property type="evidence" value="ECO:0007669"/>
    <property type="project" value="UniProtKB-KW"/>
</dbReference>
<evidence type="ECO:0000313" key="12">
    <source>
        <dbReference type="Proteomes" id="UP000189981"/>
    </source>
</evidence>
<dbReference type="RefSeq" id="WP_079702573.1">
    <property type="nucleotide sequence ID" value="NZ_FUYR01000002.1"/>
</dbReference>
<evidence type="ECO:0000256" key="10">
    <source>
        <dbReference type="RuleBase" id="RU004181"/>
    </source>
</evidence>
<keyword evidence="7 9" id="KW-1133">Transmembrane helix</keyword>
<keyword evidence="8 9" id="KW-0472">Membrane</keyword>
<dbReference type="NCBIfam" id="NF011369">
    <property type="entry name" value="PRK14788.1"/>
    <property type="match status" value="1"/>
</dbReference>
<dbReference type="Pfam" id="PF01252">
    <property type="entry name" value="Peptidase_A8"/>
    <property type="match status" value="1"/>
</dbReference>
<evidence type="ECO:0000313" key="11">
    <source>
        <dbReference type="EMBL" id="SKB64585.1"/>
    </source>
</evidence>
<keyword evidence="2 9" id="KW-1003">Cell membrane</keyword>
<evidence type="ECO:0000256" key="8">
    <source>
        <dbReference type="ARBA" id="ARBA00023136"/>
    </source>
</evidence>
<comment type="function">
    <text evidence="9">This protein specifically catalyzes the removal of signal peptides from prolipoproteins.</text>
</comment>
<feature type="transmembrane region" description="Helical" evidence="9">
    <location>
        <begin position="65"/>
        <end position="86"/>
    </location>
</feature>
<dbReference type="InterPro" id="IPR001872">
    <property type="entry name" value="Peptidase_A8"/>
</dbReference>
<reference evidence="12" key="1">
    <citation type="submission" date="2017-02" db="EMBL/GenBank/DDBJ databases">
        <authorList>
            <person name="Varghese N."/>
            <person name="Submissions S."/>
        </authorList>
    </citation>
    <scope>NUCLEOTIDE SEQUENCE [LARGE SCALE GENOMIC DNA]</scope>
    <source>
        <strain evidence="12">DSM 22385</strain>
    </source>
</reference>
<comment type="similarity">
    <text evidence="1 9 10">Belongs to the peptidase A8 family.</text>
</comment>